<comment type="caution">
    <text evidence="14">The sequence shown here is derived from an EMBL/GenBank/DDBJ whole genome shotgun (WGS) entry which is preliminary data.</text>
</comment>
<comment type="similarity">
    <text evidence="2">Belongs to the HPPK family.</text>
</comment>
<dbReference type="InterPro" id="IPR000550">
    <property type="entry name" value="Hppk"/>
</dbReference>
<accession>A0ABV8RJP9</accession>
<comment type="pathway">
    <text evidence="1">Cofactor biosynthesis; tetrahydrofolate biosynthesis; 2-amino-4-hydroxy-6-hydroxymethyl-7,8-dihydropteridine diphosphate from 7,8-dihydroneopterin triphosphate: step 4/4.</text>
</comment>
<dbReference type="SUPFAM" id="SSF55083">
    <property type="entry name" value="6-hydroxymethyl-7,8-dihydropterin pyrophosphokinase, HPPK"/>
    <property type="match status" value="1"/>
</dbReference>
<dbReference type="EMBL" id="JBHSDH010000013">
    <property type="protein sequence ID" value="MFC4292571.1"/>
    <property type="molecule type" value="Genomic_DNA"/>
</dbReference>
<dbReference type="NCBIfam" id="TIGR01498">
    <property type="entry name" value="folK"/>
    <property type="match status" value="1"/>
</dbReference>
<keyword evidence="8" id="KW-0067">ATP-binding</keyword>
<evidence type="ECO:0000259" key="13">
    <source>
        <dbReference type="Pfam" id="PF01288"/>
    </source>
</evidence>
<reference evidence="15" key="1">
    <citation type="journal article" date="2019" name="Int. J. Syst. Evol. Microbiol.">
        <title>The Global Catalogue of Microorganisms (GCM) 10K type strain sequencing project: providing services to taxonomists for standard genome sequencing and annotation.</title>
        <authorList>
            <consortium name="The Broad Institute Genomics Platform"/>
            <consortium name="The Broad Institute Genome Sequencing Center for Infectious Disease"/>
            <person name="Wu L."/>
            <person name="Ma J."/>
        </authorList>
    </citation>
    <scope>NUCLEOTIDE SEQUENCE [LARGE SCALE GENOMIC DNA]</scope>
    <source>
        <strain evidence="15">CECT 8531</strain>
    </source>
</reference>
<dbReference type="PANTHER" id="PTHR43071:SF1">
    <property type="entry name" value="2-AMINO-4-HYDROXY-6-HYDROXYMETHYLDIHYDROPTERIDINE PYROPHOSPHOKINASE"/>
    <property type="match status" value="1"/>
</dbReference>
<evidence type="ECO:0000313" key="15">
    <source>
        <dbReference type="Proteomes" id="UP001595887"/>
    </source>
</evidence>
<feature type="domain" description="7,8-dihydro-6-hydroxymethylpterin-pyrophosphokinase" evidence="13">
    <location>
        <begin position="11"/>
        <end position="143"/>
    </location>
</feature>
<evidence type="ECO:0000256" key="12">
    <source>
        <dbReference type="ARBA" id="ARBA00033413"/>
    </source>
</evidence>
<dbReference type="PANTHER" id="PTHR43071">
    <property type="entry name" value="2-AMINO-4-HYDROXY-6-HYDROXYMETHYLDIHYDROPTERIDINE PYROPHOSPHOKINASE"/>
    <property type="match status" value="1"/>
</dbReference>
<evidence type="ECO:0000256" key="2">
    <source>
        <dbReference type="ARBA" id="ARBA00005810"/>
    </source>
</evidence>
<dbReference type="Gene3D" id="3.30.70.560">
    <property type="entry name" value="7,8-Dihydro-6-hydroxymethylpterin-pyrophosphokinase HPPK"/>
    <property type="match status" value="1"/>
</dbReference>
<evidence type="ECO:0000313" key="14">
    <source>
        <dbReference type="EMBL" id="MFC4292571.1"/>
    </source>
</evidence>
<protein>
    <recommendedName>
        <fullName evidence="4">2-amino-4-hydroxy-6-hydroxymethyldihydropteridine pyrophosphokinase</fullName>
        <ecNumber evidence="3">2.7.6.3</ecNumber>
    </recommendedName>
    <alternativeName>
        <fullName evidence="11">6-hydroxymethyl-7,8-dihydropterin pyrophosphokinase</fullName>
    </alternativeName>
    <alternativeName>
        <fullName evidence="12">7,8-dihydro-6-hydroxymethylpterin-pyrophosphokinase</fullName>
    </alternativeName>
</protein>
<organism evidence="14 15">
    <name type="scientific">Sphingorhabdus arenilitoris</name>
    <dbReference type="NCBI Taxonomy" id="1490041"/>
    <lineage>
        <taxon>Bacteria</taxon>
        <taxon>Pseudomonadati</taxon>
        <taxon>Pseudomonadota</taxon>
        <taxon>Alphaproteobacteria</taxon>
        <taxon>Sphingomonadales</taxon>
        <taxon>Sphingomonadaceae</taxon>
        <taxon>Sphingorhabdus</taxon>
    </lineage>
</organism>
<evidence type="ECO:0000256" key="8">
    <source>
        <dbReference type="ARBA" id="ARBA00022840"/>
    </source>
</evidence>
<evidence type="ECO:0000256" key="6">
    <source>
        <dbReference type="ARBA" id="ARBA00022741"/>
    </source>
</evidence>
<gene>
    <name evidence="14" type="primary">folK</name>
    <name evidence="14" type="ORF">ACFOWX_09115</name>
</gene>
<evidence type="ECO:0000256" key="1">
    <source>
        <dbReference type="ARBA" id="ARBA00005051"/>
    </source>
</evidence>
<keyword evidence="6" id="KW-0547">Nucleotide-binding</keyword>
<dbReference type="CDD" id="cd00483">
    <property type="entry name" value="HPPK"/>
    <property type="match status" value="1"/>
</dbReference>
<evidence type="ECO:0000256" key="4">
    <source>
        <dbReference type="ARBA" id="ARBA00016218"/>
    </source>
</evidence>
<evidence type="ECO:0000256" key="7">
    <source>
        <dbReference type="ARBA" id="ARBA00022777"/>
    </source>
</evidence>
<evidence type="ECO:0000256" key="3">
    <source>
        <dbReference type="ARBA" id="ARBA00013253"/>
    </source>
</evidence>
<name>A0ABV8RJP9_9SPHN</name>
<dbReference type="Pfam" id="PF01288">
    <property type="entry name" value="HPPK"/>
    <property type="match status" value="1"/>
</dbReference>
<keyword evidence="9" id="KW-0289">Folate biosynthesis</keyword>
<keyword evidence="7" id="KW-0418">Kinase</keyword>
<dbReference type="GO" id="GO:0003848">
    <property type="term" value="F:2-amino-4-hydroxy-6-hydroxymethyldihydropteridine diphosphokinase activity"/>
    <property type="evidence" value="ECO:0007669"/>
    <property type="project" value="UniProtKB-EC"/>
</dbReference>
<evidence type="ECO:0000256" key="11">
    <source>
        <dbReference type="ARBA" id="ARBA00029766"/>
    </source>
</evidence>
<dbReference type="RefSeq" id="WP_381423371.1">
    <property type="nucleotide sequence ID" value="NZ_JBHSDH010000013.1"/>
</dbReference>
<comment type="function">
    <text evidence="10">Catalyzes the transfer of pyrophosphate from adenosine triphosphate (ATP) to 6-hydroxymethyl-7,8-dihydropterin, an enzymatic step in folate biosynthesis pathway.</text>
</comment>
<evidence type="ECO:0000256" key="5">
    <source>
        <dbReference type="ARBA" id="ARBA00022679"/>
    </source>
</evidence>
<evidence type="ECO:0000256" key="10">
    <source>
        <dbReference type="ARBA" id="ARBA00029409"/>
    </source>
</evidence>
<sequence>MTSTSEYVYLIALGSNQRHPNMGGPRRIIAHAFDALETADISLFDCSSIISSAPVGPSQRQYANAAAIIISPLSPPELLLQLKSLEAHFGRRQYGQKWRARILDIDIILWSGGVWSGANPALHIPHHHMQSRCFVLQPAAQIAGNWRDPIGGLQIKHLFHRIKRPKRVDPRSAAN</sequence>
<keyword evidence="5 14" id="KW-0808">Transferase</keyword>
<keyword evidence="15" id="KW-1185">Reference proteome</keyword>
<dbReference type="Proteomes" id="UP001595887">
    <property type="component" value="Unassembled WGS sequence"/>
</dbReference>
<dbReference type="InterPro" id="IPR035907">
    <property type="entry name" value="Hppk_sf"/>
</dbReference>
<proteinExistence type="inferred from homology"/>
<dbReference type="EC" id="2.7.6.3" evidence="3"/>
<evidence type="ECO:0000256" key="9">
    <source>
        <dbReference type="ARBA" id="ARBA00022909"/>
    </source>
</evidence>